<proteinExistence type="predicted"/>
<reference evidence="4" key="1">
    <citation type="submission" date="2019-01" db="EMBL/GenBank/DDBJ databases">
        <title>Cytophagaceae bacterium strain CAR-16.</title>
        <authorList>
            <person name="Chen W.-M."/>
        </authorList>
    </citation>
    <scope>NUCLEOTIDE SEQUENCE [LARGE SCALE GENOMIC DNA]</scope>
    <source>
        <strain evidence="4">WWJ-16</strain>
    </source>
</reference>
<evidence type="ECO:0000256" key="2">
    <source>
        <dbReference type="SAM" id="Phobius"/>
    </source>
</evidence>
<name>A0A4V1N2R6_9FLAO</name>
<comment type="caution">
    <text evidence="3">The sequence shown here is derived from an EMBL/GenBank/DDBJ whole genome shotgun (WGS) entry which is preliminary data.</text>
</comment>
<protein>
    <submittedName>
        <fullName evidence="3">Uncharacterized protein</fullName>
    </submittedName>
</protein>
<dbReference type="AlphaFoldDB" id="A0A4V1N2R6"/>
<accession>A0A4V1N2R6</accession>
<keyword evidence="2" id="KW-0812">Transmembrane</keyword>
<keyword evidence="4" id="KW-1185">Reference proteome</keyword>
<dbReference type="RefSeq" id="WP_129461271.1">
    <property type="nucleotide sequence ID" value="NZ_SBKN01000003.1"/>
</dbReference>
<evidence type="ECO:0000313" key="4">
    <source>
        <dbReference type="Proteomes" id="UP000289857"/>
    </source>
</evidence>
<sequence length="280" mass="32720">MKDFIQSILDSSHERIKNPFIGSYITAFLIFNWRAFFLLIFSDAKIEDKIVVINHEYCSKGAIFWPLIISIIYILFVPYLNLAFDTLLSYSNTKKAKRKKEGIISKLLLKKEEAKYEREIADERAGAKEVKELQERITALENENQIKTQEITDLITKNNESTSNFKSRIDQLISERDDIQIKQIHTINESSNIKEIYNLLIDPKTTAIRDIKNYLRTNLSNEEFLTLKEIAENKKYMDFTNLPLSMPFNALLLKANVFELRNGKTYRITEDGVKFIQDLD</sequence>
<feature type="transmembrane region" description="Helical" evidence="2">
    <location>
        <begin position="62"/>
        <end position="90"/>
    </location>
</feature>
<keyword evidence="2" id="KW-0472">Membrane</keyword>
<evidence type="ECO:0000256" key="1">
    <source>
        <dbReference type="SAM" id="Coils"/>
    </source>
</evidence>
<dbReference type="Proteomes" id="UP000289857">
    <property type="component" value="Unassembled WGS sequence"/>
</dbReference>
<keyword evidence="1" id="KW-0175">Coiled coil</keyword>
<feature type="coiled-coil region" evidence="1">
    <location>
        <begin position="123"/>
        <end position="157"/>
    </location>
</feature>
<keyword evidence="2" id="KW-1133">Transmembrane helix</keyword>
<feature type="transmembrane region" description="Helical" evidence="2">
    <location>
        <begin position="21"/>
        <end position="42"/>
    </location>
</feature>
<evidence type="ECO:0000313" key="3">
    <source>
        <dbReference type="EMBL" id="RXR23041.1"/>
    </source>
</evidence>
<dbReference type="OrthoDB" id="1443905at2"/>
<gene>
    <name evidence="3" type="ORF">EQG61_07335</name>
</gene>
<dbReference type="EMBL" id="SBKN01000003">
    <property type="protein sequence ID" value="RXR23041.1"/>
    <property type="molecule type" value="Genomic_DNA"/>
</dbReference>
<organism evidence="3 4">
    <name type="scientific">Flavobacterium stagni</name>
    <dbReference type="NCBI Taxonomy" id="2506421"/>
    <lineage>
        <taxon>Bacteria</taxon>
        <taxon>Pseudomonadati</taxon>
        <taxon>Bacteroidota</taxon>
        <taxon>Flavobacteriia</taxon>
        <taxon>Flavobacteriales</taxon>
        <taxon>Flavobacteriaceae</taxon>
        <taxon>Flavobacterium</taxon>
    </lineage>
</organism>